<evidence type="ECO:0000313" key="2">
    <source>
        <dbReference type="Proteomes" id="UP000789860"/>
    </source>
</evidence>
<comment type="caution">
    <text evidence="1">The sequence shown here is derived from an EMBL/GenBank/DDBJ whole genome shotgun (WGS) entry which is preliminary data.</text>
</comment>
<keyword evidence="2" id="KW-1185">Reference proteome</keyword>
<dbReference type="EMBL" id="CAJVPM010041710">
    <property type="protein sequence ID" value="CAG8707057.1"/>
    <property type="molecule type" value="Genomic_DNA"/>
</dbReference>
<evidence type="ECO:0000313" key="1">
    <source>
        <dbReference type="EMBL" id="CAG8707057.1"/>
    </source>
</evidence>
<accession>A0ACA9PFL9</accession>
<organism evidence="1 2">
    <name type="scientific">Scutellospora calospora</name>
    <dbReference type="NCBI Taxonomy" id="85575"/>
    <lineage>
        <taxon>Eukaryota</taxon>
        <taxon>Fungi</taxon>
        <taxon>Fungi incertae sedis</taxon>
        <taxon>Mucoromycota</taxon>
        <taxon>Glomeromycotina</taxon>
        <taxon>Glomeromycetes</taxon>
        <taxon>Diversisporales</taxon>
        <taxon>Gigasporaceae</taxon>
        <taxon>Scutellospora</taxon>
    </lineage>
</organism>
<feature type="non-terminal residue" evidence="1">
    <location>
        <position position="199"/>
    </location>
</feature>
<proteinExistence type="predicted"/>
<protein>
    <submittedName>
        <fullName evidence="1">3047_t:CDS:1</fullName>
    </submittedName>
</protein>
<dbReference type="Proteomes" id="UP000789860">
    <property type="component" value="Unassembled WGS sequence"/>
</dbReference>
<reference evidence="1" key="1">
    <citation type="submission" date="2021-06" db="EMBL/GenBank/DDBJ databases">
        <authorList>
            <person name="Kallberg Y."/>
            <person name="Tangrot J."/>
            <person name="Rosling A."/>
        </authorList>
    </citation>
    <scope>NUCLEOTIDE SEQUENCE</scope>
    <source>
        <strain evidence="1">AU212A</strain>
    </source>
</reference>
<sequence>PINDRYSYGNGVSNTFAAATDVYAFLQIFFQEFPKFAHLDFHIAGESYAGHYIPAIAAEINNNNKGTSSWILANQPKDLKNINLESILIGNGLVDPLVQYKYYADMGCKSSYGPVLEESTCQRMRDAYPQCASMIQRCYDSSNALSCLPASMYCNREMIQPYQQTGKNVYDVRKDCEGGNLCYPILQAIEKYSNRDDVK</sequence>
<name>A0ACA9PFL9_9GLOM</name>
<gene>
    <name evidence="1" type="ORF">SCALOS_LOCUS10722</name>
</gene>
<feature type="non-terminal residue" evidence="1">
    <location>
        <position position="1"/>
    </location>
</feature>